<proteinExistence type="predicted"/>
<dbReference type="AlphaFoldDB" id="A0A833RUB6"/>
<feature type="transmembrane region" description="Helical" evidence="1">
    <location>
        <begin position="89"/>
        <end position="113"/>
    </location>
</feature>
<comment type="caution">
    <text evidence="2">The sequence shown here is derived from an EMBL/GenBank/DDBJ whole genome shotgun (WGS) entry which is preliminary data.</text>
</comment>
<dbReference type="PANTHER" id="PTHR33333:SF46">
    <property type="entry name" value="LOW QUALITY PROTEIN: GLYCINE-RICH PROTEIN DOT1"/>
    <property type="match status" value="1"/>
</dbReference>
<reference evidence="2" key="1">
    <citation type="submission" date="2020-01" db="EMBL/GenBank/DDBJ databases">
        <title>Genome sequence of Kobresia littledalei, the first chromosome-level genome in the family Cyperaceae.</title>
        <authorList>
            <person name="Qu G."/>
        </authorList>
    </citation>
    <scope>NUCLEOTIDE SEQUENCE</scope>
    <source>
        <strain evidence="2">C.B.Clarke</strain>
        <tissue evidence="2">Leaf</tissue>
    </source>
</reference>
<sequence>MQGARKLLITQVTDHFNTNILQFLHEKLILLLQFITGIFTYLPEKFLHFLHEKLILLLHSITGIFTYLSEKFDEIFPPETRSETVQHWLHILLTVVIPACLAIFVFCLCFRFLSQVFLCCCRFCCWCCATAFRMICWSFSQVIGAVSQCCCCCFQHSGYVGKMMKAPGRAGVVMLRATFEASPRLYFMGLRAGQPLVS</sequence>
<keyword evidence="1" id="KW-0812">Transmembrane</keyword>
<keyword evidence="3" id="KW-1185">Reference proteome</keyword>
<dbReference type="OrthoDB" id="775659at2759"/>
<protein>
    <submittedName>
        <fullName evidence="2">Uncharacterized protein</fullName>
    </submittedName>
</protein>
<name>A0A833RUB6_9POAL</name>
<dbReference type="Proteomes" id="UP000623129">
    <property type="component" value="Unassembled WGS sequence"/>
</dbReference>
<evidence type="ECO:0000313" key="3">
    <source>
        <dbReference type="Proteomes" id="UP000623129"/>
    </source>
</evidence>
<keyword evidence="1" id="KW-0472">Membrane</keyword>
<feature type="transmembrane region" description="Helical" evidence="1">
    <location>
        <begin position="20"/>
        <end position="42"/>
    </location>
</feature>
<evidence type="ECO:0000313" key="2">
    <source>
        <dbReference type="EMBL" id="KAF3340853.1"/>
    </source>
</evidence>
<organism evidence="2 3">
    <name type="scientific">Carex littledalei</name>
    <dbReference type="NCBI Taxonomy" id="544730"/>
    <lineage>
        <taxon>Eukaryota</taxon>
        <taxon>Viridiplantae</taxon>
        <taxon>Streptophyta</taxon>
        <taxon>Embryophyta</taxon>
        <taxon>Tracheophyta</taxon>
        <taxon>Spermatophyta</taxon>
        <taxon>Magnoliopsida</taxon>
        <taxon>Liliopsida</taxon>
        <taxon>Poales</taxon>
        <taxon>Cyperaceae</taxon>
        <taxon>Cyperoideae</taxon>
        <taxon>Cariceae</taxon>
        <taxon>Carex</taxon>
        <taxon>Carex subgen. Euthyceras</taxon>
    </lineage>
</organism>
<gene>
    <name evidence="2" type="ORF">FCM35_KLT09697</name>
</gene>
<keyword evidence="1" id="KW-1133">Transmembrane helix</keyword>
<accession>A0A833RUB6</accession>
<evidence type="ECO:0000256" key="1">
    <source>
        <dbReference type="SAM" id="Phobius"/>
    </source>
</evidence>
<dbReference type="PANTHER" id="PTHR33333">
    <property type="entry name" value="ERYTHROCYTE MEMBRANE PROTEIN 1-LIKE"/>
    <property type="match status" value="1"/>
</dbReference>
<dbReference type="InterPro" id="IPR039926">
    <property type="entry name" value="Egg_app_1"/>
</dbReference>
<dbReference type="EMBL" id="SWLB01000002">
    <property type="protein sequence ID" value="KAF3340853.1"/>
    <property type="molecule type" value="Genomic_DNA"/>
</dbReference>